<feature type="region of interest" description="Disordered" evidence="2">
    <location>
        <begin position="456"/>
        <end position="552"/>
    </location>
</feature>
<feature type="compositionally biased region" description="Polar residues" evidence="2">
    <location>
        <begin position="384"/>
        <end position="394"/>
    </location>
</feature>
<feature type="region of interest" description="Disordered" evidence="2">
    <location>
        <begin position="72"/>
        <end position="97"/>
    </location>
</feature>
<protein>
    <submittedName>
        <fullName evidence="3">Uncharacterized protein</fullName>
    </submittedName>
</protein>
<gene>
    <name evidence="3" type="ORF">H2200_006601</name>
</gene>
<keyword evidence="1" id="KW-0175">Coiled coil</keyword>
<feature type="region of interest" description="Disordered" evidence="2">
    <location>
        <begin position="1"/>
        <end position="55"/>
    </location>
</feature>
<accession>A0AA38X8N1</accession>
<feature type="region of interest" description="Disordered" evidence="2">
    <location>
        <begin position="130"/>
        <end position="248"/>
    </location>
</feature>
<feature type="region of interest" description="Disordered" evidence="2">
    <location>
        <begin position="1143"/>
        <end position="1162"/>
    </location>
</feature>
<feature type="compositionally biased region" description="Polar residues" evidence="2">
    <location>
        <begin position="160"/>
        <end position="205"/>
    </location>
</feature>
<dbReference type="AlphaFoldDB" id="A0AA38X8N1"/>
<feature type="compositionally biased region" description="Polar residues" evidence="2">
    <location>
        <begin position="231"/>
        <end position="248"/>
    </location>
</feature>
<evidence type="ECO:0000313" key="3">
    <source>
        <dbReference type="EMBL" id="KAJ9608830.1"/>
    </source>
</evidence>
<proteinExistence type="predicted"/>
<feature type="compositionally biased region" description="Pro residues" evidence="2">
    <location>
        <begin position="324"/>
        <end position="336"/>
    </location>
</feature>
<feature type="compositionally biased region" description="Low complexity" evidence="2">
    <location>
        <begin position="147"/>
        <end position="159"/>
    </location>
</feature>
<sequence>MSIRPFSTAEEARLEYQYSPSTPTVVVPLPPPPPRDGRPPASPLRPGHVPAPPPLNVNVASVRGLSIQSPVSAPALHGPLSPTYLPSPVPSPRSAYPMATRLSSNYNAPYNPREWVGGSRRTSLVLDGRHSGAQAEDGIPNPPPPYSAASAAVREATSAGSTVSPADSTFTAGNNTQTNTPTSTVGVRSPLQQGSGSLVDGSQNVAEPAGSQYFAAPPGRTGNFDPRPSRLSISSQQHGSRPASSLSMTRPVVATALSINTAAAQQSMAPPPVIETHHGPIPAPPASRRAASTGAVSSHSSSIHSYEGSSSRSSSKQRNWQPGMPLPGPPPGPPPSSSRSQSTGGVRALQQPPAVEQSGSRPTHRTALRAPLLSPMPPTPANWREQSNSRSSSRAPVPLHIETSNLDQAGSLPAGLSRSAALRVTSAKGLLERRKQRRSLHEGQVEDLSALTIETDPWFDGMSPTAAGLEQSPTMEPPTLGRASPETARRGLRTTSRSRSRYPSFDRTPTPVDSPYPPGLMRKGSDTPLIPSKALPTPPLSQKNPASAHSVLPSTASSISDLGVGEYDAFMLESSRRHHDFLLKESQAGTELEKLQIFMDYIVKESKLRRQHYPGPFSDGTFNAEGAKQLFFKDEVDIRPAVNPRRRQSPMQAMRIDPPQRSDTLWSKEYRPELSPIASMSNDDLSSRGRTASRWWQSQTGSEADGVPKKLKRTKRESKYMGVSALSMHEVLSEAATPTNLNEVYSTAESYPDEKANPETFGFYDNEEPIPVQDSMSPNVLTPMATPMGFDISRFITLPPPYPRHYPAVNNNHPKLSIYRTLVRTLSDLSELQTRRSRQSLSVEALRSEHKRKVAGGQQNFRANIATQIHDGSITYAEAAEAEQALRVQENESEKACLKAEFDTLQDVVINPMHEMLNDRASQLSTHISGLTEQLVAETNAQNLDRPQQEGDAVPEILEYLTQLKWLFETRETIHKEIFDLLTARNDKYKAIVLLPYHQNNNMDKIRDTEGFFARDAFQRHKDFYEEAVMRYQAFANLVAKNVDGEVELQSSAFWDIAPGLLDLLQRIPDELERFGPIAIPETEYVENPAYHEFPQQYLYTLLDHAEKSTYQFIESQTNLHCLLHEVKLSLLTARCRAAEAGRARDELDGPVSGEDPNAVRKEQEAAATAELKQQVAMIEEQWLEALGSVVQGKKMQVRQYLESVGGWDESIQE</sequence>
<feature type="coiled-coil region" evidence="1">
    <location>
        <begin position="879"/>
        <end position="908"/>
    </location>
</feature>
<feature type="compositionally biased region" description="Polar residues" evidence="2">
    <location>
        <begin position="678"/>
        <end position="702"/>
    </location>
</feature>
<evidence type="ECO:0000256" key="1">
    <source>
        <dbReference type="SAM" id="Coils"/>
    </source>
</evidence>
<name>A0AA38X8N1_9EURO</name>
<comment type="caution">
    <text evidence="3">The sequence shown here is derived from an EMBL/GenBank/DDBJ whole genome shotgun (WGS) entry which is preliminary data.</text>
</comment>
<dbReference type="EMBL" id="JAPDRK010000009">
    <property type="protein sequence ID" value="KAJ9608830.1"/>
    <property type="molecule type" value="Genomic_DNA"/>
</dbReference>
<feature type="compositionally biased region" description="Low complexity" evidence="2">
    <location>
        <begin position="286"/>
        <end position="314"/>
    </location>
</feature>
<organism evidence="3 4">
    <name type="scientific">Cladophialophora chaetospira</name>
    <dbReference type="NCBI Taxonomy" id="386627"/>
    <lineage>
        <taxon>Eukaryota</taxon>
        <taxon>Fungi</taxon>
        <taxon>Dikarya</taxon>
        <taxon>Ascomycota</taxon>
        <taxon>Pezizomycotina</taxon>
        <taxon>Eurotiomycetes</taxon>
        <taxon>Chaetothyriomycetidae</taxon>
        <taxon>Chaetothyriales</taxon>
        <taxon>Herpotrichiellaceae</taxon>
        <taxon>Cladophialophora</taxon>
    </lineage>
</organism>
<evidence type="ECO:0000313" key="4">
    <source>
        <dbReference type="Proteomes" id="UP001172673"/>
    </source>
</evidence>
<feature type="region of interest" description="Disordered" evidence="2">
    <location>
        <begin position="263"/>
        <end position="396"/>
    </location>
</feature>
<dbReference type="Proteomes" id="UP001172673">
    <property type="component" value="Unassembled WGS sequence"/>
</dbReference>
<feature type="compositionally biased region" description="Basic residues" evidence="2">
    <location>
        <begin position="490"/>
        <end position="500"/>
    </location>
</feature>
<feature type="region of interest" description="Disordered" evidence="2">
    <location>
        <begin position="677"/>
        <end position="716"/>
    </location>
</feature>
<feature type="compositionally biased region" description="Polar residues" evidence="2">
    <location>
        <begin position="540"/>
        <end position="552"/>
    </location>
</feature>
<evidence type="ECO:0000256" key="2">
    <source>
        <dbReference type="SAM" id="MobiDB-lite"/>
    </source>
</evidence>
<keyword evidence="4" id="KW-1185">Reference proteome</keyword>
<reference evidence="3" key="1">
    <citation type="submission" date="2022-10" db="EMBL/GenBank/DDBJ databases">
        <title>Culturing micro-colonial fungi from biological soil crusts in the Mojave desert and describing Neophaeococcomyces mojavensis, and introducing the new genera and species Taxawa tesnikishii.</title>
        <authorList>
            <person name="Kurbessoian T."/>
            <person name="Stajich J.E."/>
        </authorList>
    </citation>
    <scope>NUCLEOTIDE SEQUENCE</scope>
    <source>
        <strain evidence="3">TK_41</strain>
    </source>
</reference>